<evidence type="ECO:0000256" key="2">
    <source>
        <dbReference type="ARBA" id="ARBA00022448"/>
    </source>
</evidence>
<keyword evidence="5" id="KW-0029">Amino-acid transport</keyword>
<dbReference type="InterPro" id="IPR017871">
    <property type="entry name" value="ABC_transporter-like_CS"/>
</dbReference>
<sequence>MAAETAGGAGLVLRGVTGGYGRSTVLHGVDIEVRPGQKVAILGPNGAGKTTMLRAVSGLVDVRSGEILLGGEPLTGLRPDQVVARGVAHVPQGRRVFPDFTVVENLRAAAYTRGGRDVDDDIARVLDAFPRLGERSGIRAGFLSGGEQQMLAIGRAVVQRPRIVLIDEMSLGLAPILIKELYGRFESLFADTPAVIVEQNPSVALEHCSYVYVLSNGEVKASGPAAEFTSHERLMQAYAGAVD</sequence>
<dbReference type="Proteomes" id="UP000321685">
    <property type="component" value="Unassembled WGS sequence"/>
</dbReference>
<accession>A0A511D9U5</accession>
<dbReference type="GO" id="GO:0015658">
    <property type="term" value="F:branched-chain amino acid transmembrane transporter activity"/>
    <property type="evidence" value="ECO:0007669"/>
    <property type="project" value="TreeGrafter"/>
</dbReference>
<evidence type="ECO:0000256" key="3">
    <source>
        <dbReference type="ARBA" id="ARBA00022741"/>
    </source>
</evidence>
<evidence type="ECO:0000313" key="7">
    <source>
        <dbReference type="EMBL" id="GEL21566.1"/>
    </source>
</evidence>
<dbReference type="InterPro" id="IPR003593">
    <property type="entry name" value="AAA+_ATPase"/>
</dbReference>
<organism evidence="7 8">
    <name type="scientific">Pseudonocardia sulfidoxydans NBRC 16205</name>
    <dbReference type="NCBI Taxonomy" id="1223511"/>
    <lineage>
        <taxon>Bacteria</taxon>
        <taxon>Bacillati</taxon>
        <taxon>Actinomycetota</taxon>
        <taxon>Actinomycetes</taxon>
        <taxon>Pseudonocardiales</taxon>
        <taxon>Pseudonocardiaceae</taxon>
        <taxon>Pseudonocardia</taxon>
    </lineage>
</organism>
<dbReference type="PANTHER" id="PTHR43820">
    <property type="entry name" value="HIGH-AFFINITY BRANCHED-CHAIN AMINO ACID TRANSPORT ATP-BINDING PROTEIN LIVF"/>
    <property type="match status" value="1"/>
</dbReference>
<comment type="caution">
    <text evidence="7">The sequence shown here is derived from an EMBL/GenBank/DDBJ whole genome shotgun (WGS) entry which is preliminary data.</text>
</comment>
<name>A0A511D9U5_9PSEU</name>
<evidence type="ECO:0000256" key="5">
    <source>
        <dbReference type="ARBA" id="ARBA00022970"/>
    </source>
</evidence>
<dbReference type="CDD" id="cd03224">
    <property type="entry name" value="ABC_TM1139_LivF_branched"/>
    <property type="match status" value="1"/>
</dbReference>
<dbReference type="GO" id="GO:0015807">
    <property type="term" value="P:L-amino acid transport"/>
    <property type="evidence" value="ECO:0007669"/>
    <property type="project" value="TreeGrafter"/>
</dbReference>
<dbReference type="EMBL" id="BJVJ01000003">
    <property type="protein sequence ID" value="GEL21566.1"/>
    <property type="molecule type" value="Genomic_DNA"/>
</dbReference>
<gene>
    <name evidence="7" type="ORF">PSU4_05200</name>
</gene>
<dbReference type="PROSITE" id="PS50893">
    <property type="entry name" value="ABC_TRANSPORTER_2"/>
    <property type="match status" value="1"/>
</dbReference>
<dbReference type="RefSeq" id="WP_147102305.1">
    <property type="nucleotide sequence ID" value="NZ_BJVJ01000003.1"/>
</dbReference>
<dbReference type="GO" id="GO:0005524">
    <property type="term" value="F:ATP binding"/>
    <property type="evidence" value="ECO:0007669"/>
    <property type="project" value="UniProtKB-KW"/>
</dbReference>
<reference evidence="7 8" key="1">
    <citation type="submission" date="2019-07" db="EMBL/GenBank/DDBJ databases">
        <title>Whole genome shotgun sequence of Pseudonocardia sulfidoxydans NBRC 16205.</title>
        <authorList>
            <person name="Hosoyama A."/>
            <person name="Uohara A."/>
            <person name="Ohji S."/>
            <person name="Ichikawa N."/>
        </authorList>
    </citation>
    <scope>NUCLEOTIDE SEQUENCE [LARGE SCALE GENOMIC DNA]</scope>
    <source>
        <strain evidence="7 8">NBRC 16205</strain>
    </source>
</reference>
<dbReference type="InterPro" id="IPR027417">
    <property type="entry name" value="P-loop_NTPase"/>
</dbReference>
<dbReference type="SMART" id="SM00382">
    <property type="entry name" value="AAA"/>
    <property type="match status" value="1"/>
</dbReference>
<protein>
    <submittedName>
        <fullName evidence="7">ABC transporter ATP-binding protein</fullName>
    </submittedName>
</protein>
<dbReference type="AlphaFoldDB" id="A0A511D9U5"/>
<keyword evidence="2" id="KW-0813">Transport</keyword>
<evidence type="ECO:0000256" key="4">
    <source>
        <dbReference type="ARBA" id="ARBA00022840"/>
    </source>
</evidence>
<dbReference type="OrthoDB" id="9806471at2"/>
<dbReference type="Gene3D" id="3.40.50.300">
    <property type="entry name" value="P-loop containing nucleotide triphosphate hydrolases"/>
    <property type="match status" value="1"/>
</dbReference>
<dbReference type="InterPro" id="IPR003439">
    <property type="entry name" value="ABC_transporter-like_ATP-bd"/>
</dbReference>
<proteinExistence type="inferred from homology"/>
<evidence type="ECO:0000256" key="1">
    <source>
        <dbReference type="ARBA" id="ARBA00005417"/>
    </source>
</evidence>
<dbReference type="PANTHER" id="PTHR43820:SF4">
    <property type="entry name" value="HIGH-AFFINITY BRANCHED-CHAIN AMINO ACID TRANSPORT ATP-BINDING PROTEIN LIVF"/>
    <property type="match status" value="1"/>
</dbReference>
<dbReference type="InterPro" id="IPR052156">
    <property type="entry name" value="BCAA_Transport_ATP-bd_LivF"/>
</dbReference>
<keyword evidence="3" id="KW-0547">Nucleotide-binding</keyword>
<comment type="similarity">
    <text evidence="1">Belongs to the ABC transporter superfamily.</text>
</comment>
<dbReference type="GO" id="GO:0016887">
    <property type="term" value="F:ATP hydrolysis activity"/>
    <property type="evidence" value="ECO:0007669"/>
    <property type="project" value="InterPro"/>
</dbReference>
<dbReference type="Pfam" id="PF00005">
    <property type="entry name" value="ABC_tran"/>
    <property type="match status" value="1"/>
</dbReference>
<dbReference type="SUPFAM" id="SSF52540">
    <property type="entry name" value="P-loop containing nucleoside triphosphate hydrolases"/>
    <property type="match status" value="1"/>
</dbReference>
<evidence type="ECO:0000313" key="8">
    <source>
        <dbReference type="Proteomes" id="UP000321685"/>
    </source>
</evidence>
<keyword evidence="4 7" id="KW-0067">ATP-binding</keyword>
<evidence type="ECO:0000259" key="6">
    <source>
        <dbReference type="PROSITE" id="PS50893"/>
    </source>
</evidence>
<feature type="domain" description="ABC transporter" evidence="6">
    <location>
        <begin position="11"/>
        <end position="241"/>
    </location>
</feature>
<dbReference type="PROSITE" id="PS00211">
    <property type="entry name" value="ABC_TRANSPORTER_1"/>
    <property type="match status" value="1"/>
</dbReference>
<keyword evidence="8" id="KW-1185">Reference proteome</keyword>